<dbReference type="Bgee" id="ENSACAG00000002306">
    <property type="expression patterns" value="Expressed in hindlimb bud and 12 other cell types or tissues"/>
</dbReference>
<feature type="domain" description="F-box" evidence="2">
    <location>
        <begin position="6"/>
        <end position="45"/>
    </location>
</feature>
<dbReference type="FunFam" id="3.80.10.10:FF:001330">
    <property type="entry name" value="Leucine-rich repeat-containing 29"/>
    <property type="match status" value="1"/>
</dbReference>
<dbReference type="CDD" id="cd09917">
    <property type="entry name" value="F-box_SF"/>
    <property type="match status" value="1"/>
</dbReference>
<dbReference type="GeneTree" id="ENSGT00940000160637"/>
<dbReference type="Proteomes" id="UP000001646">
    <property type="component" value="Unplaced"/>
</dbReference>
<evidence type="ECO:0000313" key="3">
    <source>
        <dbReference type="Ensembl" id="ENSACAP00000002185.4"/>
    </source>
</evidence>
<organism evidence="3 4">
    <name type="scientific">Anolis carolinensis</name>
    <name type="common">Green anole</name>
    <name type="synonym">American chameleon</name>
    <dbReference type="NCBI Taxonomy" id="28377"/>
    <lineage>
        <taxon>Eukaryota</taxon>
        <taxon>Metazoa</taxon>
        <taxon>Chordata</taxon>
        <taxon>Craniata</taxon>
        <taxon>Vertebrata</taxon>
        <taxon>Euteleostomi</taxon>
        <taxon>Lepidosauria</taxon>
        <taxon>Squamata</taxon>
        <taxon>Bifurcata</taxon>
        <taxon>Unidentata</taxon>
        <taxon>Episquamata</taxon>
        <taxon>Toxicofera</taxon>
        <taxon>Iguania</taxon>
        <taxon>Dactyloidae</taxon>
        <taxon>Anolis</taxon>
    </lineage>
</organism>
<reference evidence="3" key="2">
    <citation type="submission" date="2025-08" db="UniProtKB">
        <authorList>
            <consortium name="Ensembl"/>
        </authorList>
    </citation>
    <scope>IDENTIFICATION</scope>
</reference>
<dbReference type="InterPro" id="IPR057207">
    <property type="entry name" value="FBXL15_LRR"/>
</dbReference>
<dbReference type="STRING" id="28377.ENSACAP00000002185"/>
<dbReference type="SMART" id="SM00367">
    <property type="entry name" value="LRR_CC"/>
    <property type="match status" value="12"/>
</dbReference>
<dbReference type="PANTHER" id="PTHR13382:SF69">
    <property type="entry name" value="FI18408P1"/>
    <property type="match status" value="1"/>
</dbReference>
<dbReference type="InterPro" id="IPR036047">
    <property type="entry name" value="F-box-like_dom_sf"/>
</dbReference>
<dbReference type="Pfam" id="PF12937">
    <property type="entry name" value="F-box-like"/>
    <property type="match status" value="1"/>
</dbReference>
<dbReference type="Ensembl" id="ENSACAT00000002244.4">
    <property type="protein sequence ID" value="ENSACAP00000002185.4"/>
    <property type="gene ID" value="ENSACAG00000002306.4"/>
</dbReference>
<dbReference type="InterPro" id="IPR050648">
    <property type="entry name" value="F-box_LRR-repeat"/>
</dbReference>
<dbReference type="HOGENOM" id="CLU_063469_0_0_1"/>
<evidence type="ECO:0000259" key="2">
    <source>
        <dbReference type="SMART" id="SM00256"/>
    </source>
</evidence>
<accession>H9G631</accession>
<dbReference type="Gene3D" id="3.80.10.10">
    <property type="entry name" value="Ribonuclease Inhibitor"/>
    <property type="match status" value="4"/>
</dbReference>
<dbReference type="InParanoid" id="H9G631"/>
<sequence>MESWRLPVEIIAYILSFLPIPDRKEASLVNQLWYSAAQESLRQENLLYNIPASSASLRTIKSLAQRHVGNVKMTNLDGSSTSRDVVRYVANHLGPHVLSLCLHGSSLTETSFEELLLACPCLTALDLSGCNSLFMSGTLLSKEENYLKAQESLANLQELNLSGLRYLSDITFNRLTNWSLHLEKLSLARCHITFEFDAYYGSTNYNSSVLLSFRNLLQFLRRRASSMKTLDLSGTSISSQAMRSLAQVENLHLEGMVLQACRDLTNETVSILCQHQPHLTTLDFSGCSELSDQAVLTICSRLPGLRCLCLGKLPRVTEAGFQKISQLKHLQRLDVSECSLVSCGELAKSLSTAKERPKLVSLNAAFCYLLQESSILSLAETLSKSLRVLDLSSCVSLGNRSVQAIASHLLLLTVLRLAWCKELTDWGLLGIEESQEEREHVAKKDAGPKFSRNFGNLGFFQPPPQDLEQEDQILIDFAKHTVQEKRQASLSALTHLQELDLTACGNLTDRSIAKVIRFPELRRLSLSLMPNITDNSLLAVARHCRSLEHLSLNHCVNLTDKGFIEAAGSLPRLQHLILSGCNQLTTWTLKAIGQECQQLKSLDVSMCSRISMADVEHFQSYFPLQSQASIQSRFVGGADLSISL</sequence>
<dbReference type="Pfam" id="PF25372">
    <property type="entry name" value="DUF7885"/>
    <property type="match status" value="1"/>
</dbReference>
<dbReference type="Pfam" id="PF13516">
    <property type="entry name" value="LRR_6"/>
    <property type="match status" value="3"/>
</dbReference>
<gene>
    <name evidence="3" type="primary">LOC100557310</name>
</gene>
<dbReference type="FunFam" id="3.80.10.10:FF:000647">
    <property type="entry name" value="Leucine-rich repeat-containing 29"/>
    <property type="match status" value="1"/>
</dbReference>
<evidence type="ECO:0000313" key="4">
    <source>
        <dbReference type="Proteomes" id="UP000001646"/>
    </source>
</evidence>
<dbReference type="KEGG" id="acs:100557310"/>
<name>H9G631_ANOCA</name>
<keyword evidence="4" id="KW-1185">Reference proteome</keyword>
<reference evidence="3" key="3">
    <citation type="submission" date="2025-09" db="UniProtKB">
        <authorList>
            <consortium name="Ensembl"/>
        </authorList>
    </citation>
    <scope>IDENTIFICATION</scope>
</reference>
<dbReference type="eggNOG" id="KOG1947">
    <property type="taxonomic scope" value="Eukaryota"/>
</dbReference>
<dbReference type="PANTHER" id="PTHR13382">
    <property type="entry name" value="MITOCHONDRIAL ATP SYNTHASE COUPLING FACTOR B"/>
    <property type="match status" value="1"/>
</dbReference>
<proteinExistence type="predicted"/>
<dbReference type="SUPFAM" id="SSF52047">
    <property type="entry name" value="RNI-like"/>
    <property type="match status" value="2"/>
</dbReference>
<dbReference type="RefSeq" id="XP_008115866.1">
    <property type="nucleotide sequence ID" value="XM_008117659.3"/>
</dbReference>
<dbReference type="SUPFAM" id="SSF81383">
    <property type="entry name" value="F-box domain"/>
    <property type="match status" value="1"/>
</dbReference>
<reference evidence="3" key="1">
    <citation type="submission" date="2009-12" db="EMBL/GenBank/DDBJ databases">
        <title>The Genome Sequence of Anolis carolinensis (Green Anole Lizard).</title>
        <authorList>
            <consortium name="The Genome Sequencing Platform"/>
            <person name="Di Palma F."/>
            <person name="Alfoldi J."/>
            <person name="Heiman D."/>
            <person name="Young S."/>
            <person name="Grabherr M."/>
            <person name="Johnson J."/>
            <person name="Lander E.S."/>
            <person name="Lindblad-Toh K."/>
        </authorList>
    </citation>
    <scope>NUCLEOTIDE SEQUENCE [LARGE SCALE GENOMIC DNA]</scope>
    <source>
        <strain evidence="3">JBL SC #1</strain>
    </source>
</reference>
<dbReference type="InterPro" id="IPR006553">
    <property type="entry name" value="Leu-rich_rpt_Cys-con_subtyp"/>
</dbReference>
<dbReference type="GO" id="GO:0005737">
    <property type="term" value="C:cytoplasm"/>
    <property type="evidence" value="ECO:0000318"/>
    <property type="project" value="GO_Central"/>
</dbReference>
<protein>
    <recommendedName>
        <fullName evidence="2">F-box domain-containing protein</fullName>
    </recommendedName>
</protein>
<dbReference type="InterPro" id="IPR001611">
    <property type="entry name" value="Leu-rich_rpt"/>
</dbReference>
<dbReference type="InterPro" id="IPR032675">
    <property type="entry name" value="LRR_dom_sf"/>
</dbReference>
<keyword evidence="1" id="KW-0833">Ubl conjugation pathway</keyword>
<dbReference type="AlphaFoldDB" id="H9G631"/>
<dbReference type="InterPro" id="IPR001810">
    <property type="entry name" value="F-box_dom"/>
</dbReference>
<dbReference type="SMART" id="SM00256">
    <property type="entry name" value="FBOX"/>
    <property type="match status" value="1"/>
</dbReference>
<dbReference type="GeneID" id="100557310"/>
<evidence type="ECO:0000256" key="1">
    <source>
        <dbReference type="ARBA" id="ARBA00022786"/>
    </source>
</evidence>
<dbReference type="OrthoDB" id="27842at2759"/>